<evidence type="ECO:0000256" key="2">
    <source>
        <dbReference type="ARBA" id="ARBA00022729"/>
    </source>
</evidence>
<evidence type="ECO:0000256" key="7">
    <source>
        <dbReference type="SAM" id="MobiDB-lite"/>
    </source>
</evidence>
<proteinExistence type="predicted"/>
<organism evidence="11 12">
    <name type="scientific">Cyprinus carpio</name>
    <name type="common">Common carp</name>
    <dbReference type="NCBI Taxonomy" id="7962"/>
    <lineage>
        <taxon>Eukaryota</taxon>
        <taxon>Metazoa</taxon>
        <taxon>Chordata</taxon>
        <taxon>Craniata</taxon>
        <taxon>Vertebrata</taxon>
        <taxon>Euteleostomi</taxon>
        <taxon>Actinopterygii</taxon>
        <taxon>Neopterygii</taxon>
        <taxon>Teleostei</taxon>
        <taxon>Ostariophysi</taxon>
        <taxon>Cypriniformes</taxon>
        <taxon>Cyprinidae</taxon>
        <taxon>Cyprininae</taxon>
        <taxon>Cyprinus</taxon>
    </lineage>
</organism>
<sequence length="648" mass="71030">MKTVSYILAALIILNSAACVSGEQEQFLEPSESPWPLQSVAEEETRLPCRFNVSNSAIKVVQVTWIRENSNGGEEQLITAHFSEGQTENPAYSGHVRFATSDPITDSALIIMGTRSADEGKYICKVATFPTGNFETEILVTVWTKPITSLQPFILIEGQSFRPAAICRSVAKPMAGLSWDTELAGQSQNRSLDGEVASIQFSLHPLRNMNGQKLDCLVWHPTKKGPERISNNLIVHYPPNALISGYEDDWYAEMQGAALHCSGQGNPEPQQFNWIRKGEALPEGVTVDGGTLLFSRPLSLTDQGVYVCTTTNLVGSGKAEILINISESPPSNAPVNYMLIIIIAGVAAVLVITLIIVIISVNRYYKRKNHQLAIELDAKKEEISTLSRQASFRRVNSGSTDNRYSDDNNPLRVEGTIRTSLSSLDRPRSRDSRSTLGGLDSLGRPAIYNTSRRGREGGLDSLGRPAIYNTSRRGREKLMDRNDRESTRMMMESYELDSNMSQETHLLPPLHPSSYSMEQAIEIVRSRNGSAILPAEGRPQSGGSNRGGSRGHNSPLISTYPTLTDEEEEGSVSPTDSGVHRGLMEPDGFENGGSETASSQISEALSSHFERTNGTLRPKSKPNNILLPAHTSLFLQAHSPTIHRAQIV</sequence>
<feature type="compositionally biased region" description="Basic and acidic residues" evidence="7">
    <location>
        <begin position="476"/>
        <end position="486"/>
    </location>
</feature>
<dbReference type="GO" id="GO:0007157">
    <property type="term" value="P:heterophilic cell-cell adhesion via plasma membrane cell adhesion molecules"/>
    <property type="evidence" value="ECO:0007669"/>
    <property type="project" value="TreeGrafter"/>
</dbReference>
<evidence type="ECO:0000256" key="4">
    <source>
        <dbReference type="ARBA" id="ARBA00023136"/>
    </source>
</evidence>
<feature type="transmembrane region" description="Helical" evidence="8">
    <location>
        <begin position="337"/>
        <end position="361"/>
    </location>
</feature>
<evidence type="ECO:0000256" key="8">
    <source>
        <dbReference type="SAM" id="Phobius"/>
    </source>
</evidence>
<keyword evidence="8" id="KW-1133">Transmembrane helix</keyword>
<dbReference type="GO" id="GO:0016020">
    <property type="term" value="C:membrane"/>
    <property type="evidence" value="ECO:0007669"/>
    <property type="project" value="UniProtKB-SubCell"/>
</dbReference>
<dbReference type="Pfam" id="PF13927">
    <property type="entry name" value="Ig_3"/>
    <property type="match status" value="1"/>
</dbReference>
<evidence type="ECO:0000313" key="11">
    <source>
        <dbReference type="Ensembl" id="ENSCCRP00010045553.1"/>
    </source>
</evidence>
<feature type="domain" description="Ig-like" evidence="10">
    <location>
        <begin position="30"/>
        <end position="141"/>
    </location>
</feature>
<evidence type="ECO:0000256" key="5">
    <source>
        <dbReference type="ARBA" id="ARBA00023157"/>
    </source>
</evidence>
<dbReference type="Pfam" id="PF07686">
    <property type="entry name" value="V-set"/>
    <property type="match status" value="1"/>
</dbReference>
<dbReference type="InterPro" id="IPR013783">
    <property type="entry name" value="Ig-like_fold"/>
</dbReference>
<evidence type="ECO:0000259" key="10">
    <source>
        <dbReference type="PROSITE" id="PS50835"/>
    </source>
</evidence>
<keyword evidence="2 9" id="KW-0732">Signal</keyword>
<dbReference type="InterPro" id="IPR007110">
    <property type="entry name" value="Ig-like_dom"/>
</dbReference>
<dbReference type="SUPFAM" id="SSF48726">
    <property type="entry name" value="Immunoglobulin"/>
    <property type="match status" value="2"/>
</dbReference>
<dbReference type="InterPro" id="IPR036179">
    <property type="entry name" value="Ig-like_dom_sf"/>
</dbReference>
<comment type="subcellular location">
    <subcellularLocation>
        <location evidence="1">Membrane</location>
    </subcellularLocation>
</comment>
<feature type="compositionally biased region" description="Polar residues" evidence="7">
    <location>
        <begin position="593"/>
        <end position="602"/>
    </location>
</feature>
<dbReference type="Proteomes" id="UP000694427">
    <property type="component" value="Unplaced"/>
</dbReference>
<feature type="signal peptide" evidence="9">
    <location>
        <begin position="1"/>
        <end position="22"/>
    </location>
</feature>
<dbReference type="InterPro" id="IPR051427">
    <property type="entry name" value="Nectin/Nectin-like"/>
</dbReference>
<keyword evidence="6" id="KW-0325">Glycoprotein</keyword>
<keyword evidence="5" id="KW-1015">Disulfide bond</keyword>
<keyword evidence="12" id="KW-1185">Reference proteome</keyword>
<feature type="region of interest" description="Disordered" evidence="7">
    <location>
        <begin position="531"/>
        <end position="602"/>
    </location>
</feature>
<name>A0A8C1KER5_CYPCA</name>
<dbReference type="Ensembl" id="ENSCCRT00010049920.1">
    <property type="protein sequence ID" value="ENSCCRP00010045553.1"/>
    <property type="gene ID" value="ENSCCRG00010019314.1"/>
</dbReference>
<dbReference type="GO" id="GO:0005912">
    <property type="term" value="C:adherens junction"/>
    <property type="evidence" value="ECO:0007669"/>
    <property type="project" value="TreeGrafter"/>
</dbReference>
<dbReference type="InterPro" id="IPR003599">
    <property type="entry name" value="Ig_sub"/>
</dbReference>
<feature type="region of interest" description="Disordered" evidence="7">
    <location>
        <begin position="417"/>
        <end position="486"/>
    </location>
</feature>
<feature type="chain" id="PRO_5034389422" evidence="9">
    <location>
        <begin position="23"/>
        <end position="648"/>
    </location>
</feature>
<evidence type="ECO:0000256" key="6">
    <source>
        <dbReference type="ARBA" id="ARBA00023180"/>
    </source>
</evidence>
<dbReference type="InterPro" id="IPR013106">
    <property type="entry name" value="Ig_V-set"/>
</dbReference>
<evidence type="ECO:0000256" key="9">
    <source>
        <dbReference type="SAM" id="SignalP"/>
    </source>
</evidence>
<dbReference type="AlphaFoldDB" id="A0A8C1KER5"/>
<keyword evidence="3" id="KW-0677">Repeat</keyword>
<reference evidence="11" key="2">
    <citation type="submission" date="2025-09" db="UniProtKB">
        <authorList>
            <consortium name="Ensembl"/>
        </authorList>
    </citation>
    <scope>IDENTIFICATION</scope>
</reference>
<dbReference type="SMART" id="SM00409">
    <property type="entry name" value="IG"/>
    <property type="match status" value="2"/>
</dbReference>
<dbReference type="PANTHER" id="PTHR23277">
    <property type="entry name" value="NECTIN-RELATED"/>
    <property type="match status" value="1"/>
</dbReference>
<evidence type="ECO:0000256" key="1">
    <source>
        <dbReference type="ARBA" id="ARBA00004370"/>
    </source>
</evidence>
<feature type="domain" description="Ig-like" evidence="10">
    <location>
        <begin position="239"/>
        <end position="326"/>
    </location>
</feature>
<keyword evidence="4 8" id="KW-0472">Membrane</keyword>
<evidence type="ECO:0000313" key="12">
    <source>
        <dbReference type="Proteomes" id="UP000694427"/>
    </source>
</evidence>
<dbReference type="Gene3D" id="2.60.40.10">
    <property type="entry name" value="Immunoglobulins"/>
    <property type="match status" value="3"/>
</dbReference>
<dbReference type="GO" id="GO:0007156">
    <property type="term" value="P:homophilic cell adhesion via plasma membrane adhesion molecules"/>
    <property type="evidence" value="ECO:0007669"/>
    <property type="project" value="TreeGrafter"/>
</dbReference>
<dbReference type="PANTHER" id="PTHR23277:SF11">
    <property type="entry name" value="NECTIN-4"/>
    <property type="match status" value="1"/>
</dbReference>
<protein>
    <submittedName>
        <fullName evidence="11">Nectin cell adhesion molecule 4a</fullName>
    </submittedName>
</protein>
<evidence type="ECO:0000256" key="3">
    <source>
        <dbReference type="ARBA" id="ARBA00022737"/>
    </source>
</evidence>
<dbReference type="PROSITE" id="PS50835">
    <property type="entry name" value="IG_LIKE"/>
    <property type="match status" value="2"/>
</dbReference>
<accession>A0A8C1KER5</accession>
<keyword evidence="8" id="KW-0812">Transmembrane</keyword>
<reference evidence="11" key="1">
    <citation type="submission" date="2025-08" db="UniProtKB">
        <authorList>
            <consortium name="Ensembl"/>
        </authorList>
    </citation>
    <scope>IDENTIFICATION</scope>
</reference>